<dbReference type="AlphaFoldDB" id="A0A0E3DEY3"/>
<keyword evidence="9 12" id="KW-0496">Mitochondrion</keyword>
<evidence type="ECO:0000256" key="3">
    <source>
        <dbReference type="ARBA" id="ARBA00022448"/>
    </source>
</evidence>
<name>A0A0E3DEY3_9AMPH</name>
<dbReference type="Pfam" id="PF00895">
    <property type="entry name" value="ATP-synt_8"/>
    <property type="match status" value="1"/>
</dbReference>
<dbReference type="GO" id="GO:0045259">
    <property type="term" value="C:proton-transporting ATP synthase complex"/>
    <property type="evidence" value="ECO:0007669"/>
    <property type="project" value="UniProtKB-KW"/>
</dbReference>
<keyword evidence="7 13" id="KW-1133">Transmembrane helix</keyword>
<evidence type="ECO:0000256" key="6">
    <source>
        <dbReference type="ARBA" id="ARBA00022781"/>
    </source>
</evidence>
<keyword evidence="5 12" id="KW-0812">Transmembrane</keyword>
<evidence type="ECO:0000256" key="10">
    <source>
        <dbReference type="ARBA" id="ARBA00023136"/>
    </source>
</evidence>
<keyword evidence="11" id="KW-0066">ATP synthesis</keyword>
<dbReference type="EMBL" id="KJ627181">
    <property type="protein sequence ID" value="AIC83062.1"/>
    <property type="molecule type" value="Genomic_DNA"/>
</dbReference>
<protein>
    <recommendedName>
        <fullName evidence="12">ATP synthase complex subunit 8</fullName>
    </recommendedName>
</protein>
<sequence>MPQLNPGPWLAIFLMSWMIFLTTLTMKMNNLKCLNEPASHSIKKNKPQSWNWPWI</sequence>
<evidence type="ECO:0000256" key="9">
    <source>
        <dbReference type="ARBA" id="ARBA00023128"/>
    </source>
</evidence>
<proteinExistence type="inferred from homology"/>
<evidence type="ECO:0000256" key="12">
    <source>
        <dbReference type="RuleBase" id="RU003661"/>
    </source>
</evidence>
<evidence type="ECO:0000256" key="7">
    <source>
        <dbReference type="ARBA" id="ARBA00022989"/>
    </source>
</evidence>
<dbReference type="GeneID" id="24121372"/>
<evidence type="ECO:0000256" key="4">
    <source>
        <dbReference type="ARBA" id="ARBA00022547"/>
    </source>
</evidence>
<geneLocation type="mitochondrion" evidence="14"/>
<evidence type="ECO:0000256" key="5">
    <source>
        <dbReference type="ARBA" id="ARBA00022692"/>
    </source>
</evidence>
<comment type="similarity">
    <text evidence="2 12">Belongs to the ATPase protein 8 family.</text>
</comment>
<comment type="subcellular location">
    <subcellularLocation>
        <location evidence="1 12">Mitochondrion membrane</location>
        <topology evidence="1 12">Single-pass membrane protein</topology>
    </subcellularLocation>
</comment>
<keyword evidence="3 12" id="KW-0813">Transport</keyword>
<evidence type="ECO:0000256" key="2">
    <source>
        <dbReference type="ARBA" id="ARBA00008892"/>
    </source>
</evidence>
<organism evidence="14">
    <name type="scientific">Onychodactylus zhangyapingi</name>
    <dbReference type="NCBI Taxonomy" id="1248183"/>
    <lineage>
        <taxon>Eukaryota</taxon>
        <taxon>Metazoa</taxon>
        <taxon>Chordata</taxon>
        <taxon>Craniata</taxon>
        <taxon>Vertebrata</taxon>
        <taxon>Euteleostomi</taxon>
        <taxon>Amphibia</taxon>
        <taxon>Batrachia</taxon>
        <taxon>Caudata</taxon>
        <taxon>Cryptobranchoidea</taxon>
        <taxon>Hynobiidae</taxon>
        <taxon>Onychodactylus</taxon>
    </lineage>
</organism>
<evidence type="ECO:0000256" key="1">
    <source>
        <dbReference type="ARBA" id="ARBA00004304"/>
    </source>
</evidence>
<dbReference type="InterPro" id="IPR050635">
    <property type="entry name" value="ATPase_protein_8"/>
</dbReference>
<evidence type="ECO:0000313" key="14">
    <source>
        <dbReference type="EMBL" id="AIC83062.1"/>
    </source>
</evidence>
<keyword evidence="4 12" id="KW-0138">CF(0)</keyword>
<dbReference type="PANTHER" id="PTHR39937:SF1">
    <property type="entry name" value="ATP SYNTHASE PROTEIN 8"/>
    <property type="match status" value="1"/>
</dbReference>
<keyword evidence="10 13" id="KW-0472">Membrane</keyword>
<keyword evidence="8 12" id="KW-0406">Ion transport</keyword>
<feature type="transmembrane region" description="Helical" evidence="13">
    <location>
        <begin position="6"/>
        <end position="24"/>
    </location>
</feature>
<gene>
    <name evidence="14" type="primary">ATP8</name>
</gene>
<evidence type="ECO:0000256" key="11">
    <source>
        <dbReference type="ARBA" id="ARBA00023310"/>
    </source>
</evidence>
<dbReference type="InterPro" id="IPR001421">
    <property type="entry name" value="ATP8_metazoa"/>
</dbReference>
<keyword evidence="6 12" id="KW-0375">Hydrogen ion transport</keyword>
<dbReference type="GO" id="GO:0031966">
    <property type="term" value="C:mitochondrial membrane"/>
    <property type="evidence" value="ECO:0007669"/>
    <property type="project" value="UniProtKB-SubCell"/>
</dbReference>
<accession>A0A0E3DEY3</accession>
<dbReference type="RefSeq" id="YP_009131395.1">
    <property type="nucleotide sequence ID" value="NC_026853.1"/>
</dbReference>
<evidence type="ECO:0000256" key="8">
    <source>
        <dbReference type="ARBA" id="ARBA00023065"/>
    </source>
</evidence>
<dbReference type="CTD" id="4509"/>
<dbReference type="GO" id="GO:0015078">
    <property type="term" value="F:proton transmembrane transporter activity"/>
    <property type="evidence" value="ECO:0007669"/>
    <property type="project" value="InterPro"/>
</dbReference>
<dbReference type="PANTHER" id="PTHR39937">
    <property type="entry name" value="ATP SYNTHASE PROTEIN 8"/>
    <property type="match status" value="1"/>
</dbReference>
<evidence type="ECO:0000256" key="13">
    <source>
        <dbReference type="SAM" id="Phobius"/>
    </source>
</evidence>
<reference evidence="14" key="1">
    <citation type="submission" date="2014-03" db="EMBL/GenBank/DDBJ databases">
        <title>Complete mitochondrial genome comparison of two Chinese clawed salamanders.</title>
        <authorList>
            <person name="Ni G."/>
            <person name="Chen X."/>
            <person name="Wang W.-Z."/>
            <person name="Zhang Y.-P."/>
        </authorList>
    </citation>
    <scope>NUCLEOTIDE SEQUENCE</scope>
</reference>
<dbReference type="GO" id="GO:0015986">
    <property type="term" value="P:proton motive force-driven ATP synthesis"/>
    <property type="evidence" value="ECO:0007669"/>
    <property type="project" value="InterPro"/>
</dbReference>